<name>A0A014QS07_9HYPO</name>
<dbReference type="SUPFAM" id="SSF55811">
    <property type="entry name" value="Nudix"/>
    <property type="match status" value="1"/>
</dbReference>
<dbReference type="InterPro" id="IPR000086">
    <property type="entry name" value="NUDIX_hydrolase_dom"/>
</dbReference>
<dbReference type="FunFam" id="3.90.79.10:FF:000019">
    <property type="entry name" value="Thiamin pyrophosphokinase, putative"/>
    <property type="match status" value="1"/>
</dbReference>
<evidence type="ECO:0000259" key="2">
    <source>
        <dbReference type="PROSITE" id="PS51462"/>
    </source>
</evidence>
<dbReference type="OrthoDB" id="10261522at2759"/>
<dbReference type="AlphaFoldDB" id="A0A014QS07"/>
<sequence length="371" mass="42034">MGQRHLTQDKPSPAPHSISAPLLGKHLPPRHQRNDFFNRSSAIQAISTPGACVVAMVTYTNLQLVEQCDKFPYAQTRPDEYATKVSGYYKFHVEGCASVLGFMLPATVQGFQWPDFWKVDHQRKIVLLCGKTLDERDQRVARTLAAERQRRHFKLLDGWRNELYPVYGPDRSVLVNMERAASALFGIVAYGTHLTGYVVAESGLKIWVSRRASNKQTYPGMLDNTAGGGMASGDKPFESIVREAAEEASFPRDYVRKNAKCAGTVSYFDIRDERAAAGTEVGLLQPECIYVYDLEVTRDFVPRPHDLEAEDFRLWDMPELQAALRRGEFKTNCALVLLDFFIRHGIITPEEEEDYVEIVARLHRKLEFPCA</sequence>
<evidence type="ECO:0000256" key="1">
    <source>
        <dbReference type="SAM" id="MobiDB-lite"/>
    </source>
</evidence>
<dbReference type="PANTHER" id="PTHR13622">
    <property type="entry name" value="THIAMIN PYROPHOSPHOKINASE"/>
    <property type="match status" value="1"/>
</dbReference>
<dbReference type="GO" id="GO:0044715">
    <property type="term" value="F:8-oxo-dGDP phosphatase activity"/>
    <property type="evidence" value="ECO:0007669"/>
    <property type="project" value="UniProtKB-ARBA"/>
</dbReference>
<dbReference type="CDD" id="cd03676">
    <property type="entry name" value="NUDIX_Tnr3_like"/>
    <property type="match status" value="1"/>
</dbReference>
<dbReference type="PANTHER" id="PTHR13622:SF8">
    <property type="entry name" value="THIAMIN PYROPHOSPHOKINASE 1"/>
    <property type="match status" value="1"/>
</dbReference>
<dbReference type="InterPro" id="IPR031804">
    <property type="entry name" value="DUF4743"/>
</dbReference>
<gene>
    <name evidence="3" type="ORF">X797_011345</name>
</gene>
<feature type="domain" description="Nudix hydrolase" evidence="2">
    <location>
        <begin position="189"/>
        <end position="337"/>
    </location>
</feature>
<dbReference type="PROSITE" id="PS51462">
    <property type="entry name" value="NUDIX"/>
    <property type="match status" value="1"/>
</dbReference>
<dbReference type="eggNOG" id="KOG4313">
    <property type="taxonomic scope" value="Eukaryota"/>
</dbReference>
<protein>
    <submittedName>
        <fullName evidence="3">NUDIX domain protein</fullName>
    </submittedName>
</protein>
<dbReference type="Proteomes" id="UP000030151">
    <property type="component" value="Unassembled WGS sequence"/>
</dbReference>
<evidence type="ECO:0000313" key="3">
    <source>
        <dbReference type="EMBL" id="EXU95590.1"/>
    </source>
</evidence>
<organism evidence="3 4">
    <name type="scientific">Metarhizium robertsii</name>
    <dbReference type="NCBI Taxonomy" id="568076"/>
    <lineage>
        <taxon>Eukaryota</taxon>
        <taxon>Fungi</taxon>
        <taxon>Dikarya</taxon>
        <taxon>Ascomycota</taxon>
        <taxon>Pezizomycotina</taxon>
        <taxon>Sordariomycetes</taxon>
        <taxon>Hypocreomycetidae</taxon>
        <taxon>Hypocreales</taxon>
        <taxon>Clavicipitaceae</taxon>
        <taxon>Metarhizium</taxon>
    </lineage>
</organism>
<accession>A0A014QS07</accession>
<dbReference type="InterPro" id="IPR015797">
    <property type="entry name" value="NUDIX_hydrolase-like_dom_sf"/>
</dbReference>
<dbReference type="EMBL" id="JELW01000073">
    <property type="protein sequence ID" value="EXU95590.1"/>
    <property type="molecule type" value="Genomic_DNA"/>
</dbReference>
<proteinExistence type="predicted"/>
<dbReference type="Pfam" id="PF00293">
    <property type="entry name" value="NUDIX"/>
    <property type="match status" value="1"/>
</dbReference>
<reference evidence="3 4" key="1">
    <citation type="submission" date="2014-02" db="EMBL/GenBank/DDBJ databases">
        <title>The genome sequence of the entomopathogenic fungus Metarhizium robertsii ARSEF 2575.</title>
        <authorList>
            <person name="Giuliano Garisto Donzelli B."/>
            <person name="Roe B.A."/>
            <person name="Macmil S.L."/>
            <person name="Krasnoff S.B."/>
            <person name="Gibson D.M."/>
        </authorList>
    </citation>
    <scope>NUCLEOTIDE SEQUENCE [LARGE SCALE GENOMIC DNA]</scope>
    <source>
        <strain evidence="3 4">ARSEF 2575</strain>
    </source>
</reference>
<dbReference type="Gene3D" id="3.90.79.10">
    <property type="entry name" value="Nucleoside Triphosphate Pyrophosphohydrolase"/>
    <property type="match status" value="1"/>
</dbReference>
<dbReference type="HOGENOM" id="CLU_048013_0_0_1"/>
<feature type="region of interest" description="Disordered" evidence="1">
    <location>
        <begin position="1"/>
        <end position="24"/>
    </location>
</feature>
<comment type="caution">
    <text evidence="3">The sequence shown here is derived from an EMBL/GenBank/DDBJ whole genome shotgun (WGS) entry which is preliminary data.</text>
</comment>
<dbReference type="Pfam" id="PF15916">
    <property type="entry name" value="DUF4743"/>
    <property type="match status" value="1"/>
</dbReference>
<evidence type="ECO:0000313" key="4">
    <source>
        <dbReference type="Proteomes" id="UP000030151"/>
    </source>
</evidence>